<accession>A0A1G6N4A3</accession>
<dbReference type="CDD" id="cd14852">
    <property type="entry name" value="LD-carboxypeptidase"/>
    <property type="match status" value="1"/>
</dbReference>
<dbReference type="GO" id="GO:0004180">
    <property type="term" value="F:carboxypeptidase activity"/>
    <property type="evidence" value="ECO:0007669"/>
    <property type="project" value="UniProtKB-KW"/>
</dbReference>
<proteinExistence type="predicted"/>
<organism evidence="2 3">
    <name type="scientific">Pelagirhabdus alkalitolerans</name>
    <dbReference type="NCBI Taxonomy" id="1612202"/>
    <lineage>
        <taxon>Bacteria</taxon>
        <taxon>Bacillati</taxon>
        <taxon>Bacillota</taxon>
        <taxon>Bacilli</taxon>
        <taxon>Bacillales</taxon>
        <taxon>Bacillaceae</taxon>
        <taxon>Pelagirhabdus</taxon>
    </lineage>
</organism>
<dbReference type="GO" id="GO:0006508">
    <property type="term" value="P:proteolysis"/>
    <property type="evidence" value="ECO:0007669"/>
    <property type="project" value="InterPro"/>
</dbReference>
<dbReference type="InterPro" id="IPR003709">
    <property type="entry name" value="VanY-like_core_dom"/>
</dbReference>
<feature type="domain" description="D-alanyl-D-alanine carboxypeptidase-like core" evidence="1">
    <location>
        <begin position="112"/>
        <end position="239"/>
    </location>
</feature>
<evidence type="ECO:0000259" key="1">
    <source>
        <dbReference type="Pfam" id="PF02557"/>
    </source>
</evidence>
<dbReference type="PANTHER" id="PTHR34385:SF1">
    <property type="entry name" value="PEPTIDOGLYCAN L-ALANYL-D-GLUTAMATE ENDOPEPTIDASE CWLK"/>
    <property type="match status" value="1"/>
</dbReference>
<dbReference type="STRING" id="1612202.SAMN05421734_11418"/>
<evidence type="ECO:0000313" key="2">
    <source>
        <dbReference type="EMBL" id="SDC62669.1"/>
    </source>
</evidence>
<dbReference type="OrthoDB" id="9792074at2"/>
<dbReference type="AlphaFoldDB" id="A0A1G6N4A3"/>
<dbReference type="SUPFAM" id="SSF55166">
    <property type="entry name" value="Hedgehog/DD-peptidase"/>
    <property type="match status" value="1"/>
</dbReference>
<dbReference type="InterPro" id="IPR052179">
    <property type="entry name" value="DD-CPase-like"/>
</dbReference>
<name>A0A1G6N4A3_9BACI</name>
<protein>
    <submittedName>
        <fullName evidence="2">D-Ala-D-Ala carboxypeptidase. Metallo peptidase. MEROPS family M15B</fullName>
    </submittedName>
</protein>
<dbReference type="RefSeq" id="WP_090797266.1">
    <property type="nucleotide sequence ID" value="NZ_FMYI01000014.1"/>
</dbReference>
<keyword evidence="2" id="KW-0121">Carboxypeptidase</keyword>
<keyword evidence="2" id="KW-0378">Hydrolase</keyword>
<dbReference type="Proteomes" id="UP000242949">
    <property type="component" value="Unassembled WGS sequence"/>
</dbReference>
<keyword evidence="3" id="KW-1185">Reference proteome</keyword>
<dbReference type="InterPro" id="IPR009045">
    <property type="entry name" value="Zn_M74/Hedgehog-like"/>
</dbReference>
<dbReference type="EMBL" id="FMYI01000014">
    <property type="protein sequence ID" value="SDC62669.1"/>
    <property type="molecule type" value="Genomic_DNA"/>
</dbReference>
<keyword evidence="2" id="KW-0645">Protease</keyword>
<dbReference type="Gene3D" id="3.30.1380.10">
    <property type="match status" value="1"/>
</dbReference>
<evidence type="ECO:0000313" key="3">
    <source>
        <dbReference type="Proteomes" id="UP000242949"/>
    </source>
</evidence>
<sequence>MKVLWIGLIALISLIGCEVLEETDITREADFMEEKRGTVFHEKTPLSLSSDEDVDKNVAEYDEENELYVVSNPDEVDVYVNKKRRLPEGYEPDDLVAPDVEHLSPEGDNRRLLREEAADALEDLFSEALDAGHNLIAVSGYRSEDRQRTLYNSYVEQHGQEEADRFSARPGTSEHQTGLAMDISAASVSFGLEEAFSGTNEGEWVKDNAHHFGYVIRYPEGKTDITGYVYEPWHLRYVGEELATHLYTESLTLEEYFGYHY</sequence>
<dbReference type="InterPro" id="IPR058193">
    <property type="entry name" value="VanY/YodJ_core_dom"/>
</dbReference>
<gene>
    <name evidence="2" type="ORF">SAMN05421734_11418</name>
</gene>
<reference evidence="3" key="1">
    <citation type="submission" date="2016-09" db="EMBL/GenBank/DDBJ databases">
        <authorList>
            <person name="Varghese N."/>
            <person name="Submissions S."/>
        </authorList>
    </citation>
    <scope>NUCLEOTIDE SEQUENCE [LARGE SCALE GENOMIC DNA]</scope>
    <source>
        <strain evidence="3">S5</strain>
    </source>
</reference>
<dbReference type="Pfam" id="PF02557">
    <property type="entry name" value="VanY"/>
    <property type="match status" value="1"/>
</dbReference>
<dbReference type="PROSITE" id="PS51257">
    <property type="entry name" value="PROKAR_LIPOPROTEIN"/>
    <property type="match status" value="1"/>
</dbReference>
<dbReference type="PANTHER" id="PTHR34385">
    <property type="entry name" value="D-ALANYL-D-ALANINE CARBOXYPEPTIDASE"/>
    <property type="match status" value="1"/>
</dbReference>